<dbReference type="InterPro" id="IPR020471">
    <property type="entry name" value="AKR"/>
</dbReference>
<proteinExistence type="predicted"/>
<gene>
    <name evidence="2" type="ORF">CKO13_00125</name>
</gene>
<protein>
    <recommendedName>
        <fullName evidence="1">NADP-dependent oxidoreductase domain-containing protein</fullName>
    </recommendedName>
</protein>
<evidence type="ECO:0000313" key="3">
    <source>
        <dbReference type="Proteomes" id="UP000738126"/>
    </source>
</evidence>
<dbReference type="InterPro" id="IPR053135">
    <property type="entry name" value="AKR2_Oxidoreductase"/>
</dbReference>
<dbReference type="SUPFAM" id="SSF51430">
    <property type="entry name" value="NAD(P)-linked oxidoreductase"/>
    <property type="match status" value="1"/>
</dbReference>
<keyword evidence="3" id="KW-1185">Reference proteome</keyword>
<evidence type="ECO:0000313" key="2">
    <source>
        <dbReference type="EMBL" id="MBK1725458.1"/>
    </source>
</evidence>
<dbReference type="Gene3D" id="3.20.20.100">
    <property type="entry name" value="NADP-dependent oxidoreductase domain"/>
    <property type="match status" value="1"/>
</dbReference>
<name>A0ABS1E3B4_9GAMM</name>
<accession>A0ABS1E3B4</accession>
<organism evidence="2 3">
    <name type="scientific">Halorhodospira neutriphila</name>
    <dbReference type="NCBI Taxonomy" id="168379"/>
    <lineage>
        <taxon>Bacteria</taxon>
        <taxon>Pseudomonadati</taxon>
        <taxon>Pseudomonadota</taxon>
        <taxon>Gammaproteobacteria</taxon>
        <taxon>Chromatiales</taxon>
        <taxon>Ectothiorhodospiraceae</taxon>
        <taxon>Halorhodospira</taxon>
    </lineage>
</organism>
<dbReference type="PANTHER" id="PTHR43312:SF1">
    <property type="entry name" value="NADP-DEPENDENT OXIDOREDUCTASE DOMAIN-CONTAINING PROTEIN"/>
    <property type="match status" value="1"/>
</dbReference>
<sequence>MSSLKLALGTAQFGLDYGVANQRGKLRHSEVRNILDLARHHDVRVLDTAPAYGDSEKILGRLVVSDFQVISKLPPLPEHITNIDGWVFDTVTTTLNDLKLPNLHALLFHRPLDIASPSGEKLVSAVTRLKEQGLIRSVGLSIYSPTDLEMTTPYLEPDIVQAPLNIFDRRLITSGWLSALANRGIEVHARSVFMQGLLLMAPNKRPRYFDQWSQLLSRYDAWLQERQISAVEASIGYINGLQDINQIVVGVDSAAHLQQITTALTVGPVDPPISLAIEDEQLVNPSRWNL</sequence>
<dbReference type="CDD" id="cd19097">
    <property type="entry name" value="AKR_unchar"/>
    <property type="match status" value="1"/>
</dbReference>
<dbReference type="Pfam" id="PF00248">
    <property type="entry name" value="Aldo_ket_red"/>
    <property type="match status" value="1"/>
</dbReference>
<dbReference type="InterPro" id="IPR023210">
    <property type="entry name" value="NADP_OxRdtase_dom"/>
</dbReference>
<dbReference type="PANTHER" id="PTHR43312">
    <property type="entry name" value="D-THREO-ALDOSE 1-DEHYDROGENASE"/>
    <property type="match status" value="1"/>
</dbReference>
<feature type="domain" description="NADP-dependent oxidoreductase" evidence="1">
    <location>
        <begin position="5"/>
        <end position="266"/>
    </location>
</feature>
<evidence type="ECO:0000259" key="1">
    <source>
        <dbReference type="Pfam" id="PF00248"/>
    </source>
</evidence>
<comment type="caution">
    <text evidence="2">The sequence shown here is derived from an EMBL/GenBank/DDBJ whole genome shotgun (WGS) entry which is preliminary data.</text>
</comment>
<dbReference type="EMBL" id="NRSH01000001">
    <property type="protein sequence ID" value="MBK1725458.1"/>
    <property type="molecule type" value="Genomic_DNA"/>
</dbReference>
<dbReference type="Proteomes" id="UP000738126">
    <property type="component" value="Unassembled WGS sequence"/>
</dbReference>
<reference evidence="2 3" key="1">
    <citation type="journal article" date="2020" name="Microorganisms">
        <title>Osmotic Adaptation and Compatible Solute Biosynthesis of Phototrophic Bacteria as Revealed from Genome Analyses.</title>
        <authorList>
            <person name="Imhoff J.F."/>
            <person name="Rahn T."/>
            <person name="Kunzel S."/>
            <person name="Keller A."/>
            <person name="Neulinger S.C."/>
        </authorList>
    </citation>
    <scope>NUCLEOTIDE SEQUENCE [LARGE SCALE GENOMIC DNA]</scope>
    <source>
        <strain evidence="2 3">DSM 15116</strain>
    </source>
</reference>
<dbReference type="PRINTS" id="PR00069">
    <property type="entry name" value="ALDKETRDTASE"/>
</dbReference>
<dbReference type="InterPro" id="IPR036812">
    <property type="entry name" value="NAD(P)_OxRdtase_dom_sf"/>
</dbReference>
<dbReference type="RefSeq" id="WP_200255667.1">
    <property type="nucleotide sequence ID" value="NZ_NRSH01000001.1"/>
</dbReference>